<organism evidence="3 4">
    <name type="scientific">Phyllachora maydis</name>
    <dbReference type="NCBI Taxonomy" id="1825666"/>
    <lineage>
        <taxon>Eukaryota</taxon>
        <taxon>Fungi</taxon>
        <taxon>Dikarya</taxon>
        <taxon>Ascomycota</taxon>
        <taxon>Pezizomycotina</taxon>
        <taxon>Sordariomycetes</taxon>
        <taxon>Sordariomycetidae</taxon>
        <taxon>Phyllachorales</taxon>
        <taxon>Phyllachoraceae</taxon>
        <taxon>Phyllachora</taxon>
    </lineage>
</organism>
<comment type="caution">
    <text evidence="3">The sequence shown here is derived from an EMBL/GenBank/DDBJ whole genome shotgun (WGS) entry which is preliminary data.</text>
</comment>
<evidence type="ECO:0000313" key="4">
    <source>
        <dbReference type="Proteomes" id="UP001217918"/>
    </source>
</evidence>
<feature type="signal peptide" evidence="2">
    <location>
        <begin position="1"/>
        <end position="32"/>
    </location>
</feature>
<evidence type="ECO:0000256" key="2">
    <source>
        <dbReference type="SAM" id="SignalP"/>
    </source>
</evidence>
<name>A0AAD9IAT9_9PEZI</name>
<dbReference type="AlphaFoldDB" id="A0AAD9IAT9"/>
<evidence type="ECO:0000313" key="3">
    <source>
        <dbReference type="EMBL" id="KAK2074333.1"/>
    </source>
</evidence>
<sequence length="255" mass="26837">MVGPFPSVPRLEWLSGWRFLSLSSTLFAALDATEDWDGGRRIVVAVRAVATDFDLACPVPEAFEAAELPLPSLDLLFTPDAEAFARVLGRETVDGVNTAEVGLVNAARLRVVMGGLLVAELGSRCGCAGGCLAEDDRVKMADTGLDFFAAFLSPPSWPALLALGMGMGMGPSLPPVFGALVETERVRSPPLTGSRLGDAISEAPSVPSPTEGESAGFRRERVRVSAGLLPPTVSDAMVFRDRWHDVGGSIGLRGT</sequence>
<feature type="region of interest" description="Disordered" evidence="1">
    <location>
        <begin position="189"/>
        <end position="216"/>
    </location>
</feature>
<accession>A0AAD9IAT9</accession>
<gene>
    <name evidence="3" type="ORF">P8C59_008548</name>
</gene>
<reference evidence="3" key="1">
    <citation type="journal article" date="2023" name="Mol. Plant Microbe Interact.">
        <title>Elucidating the Obligate Nature and Biological Capacity of an Invasive Fungal Corn Pathogen.</title>
        <authorList>
            <person name="MacCready J.S."/>
            <person name="Roggenkamp E.M."/>
            <person name="Gdanetz K."/>
            <person name="Chilvers M.I."/>
        </authorList>
    </citation>
    <scope>NUCLEOTIDE SEQUENCE</scope>
    <source>
        <strain evidence="3">PM02</strain>
    </source>
</reference>
<feature type="chain" id="PRO_5042287333" evidence="2">
    <location>
        <begin position="33"/>
        <end position="255"/>
    </location>
</feature>
<protein>
    <submittedName>
        <fullName evidence="3">Uncharacterized protein</fullName>
    </submittedName>
</protein>
<dbReference type="Proteomes" id="UP001217918">
    <property type="component" value="Unassembled WGS sequence"/>
</dbReference>
<evidence type="ECO:0000256" key="1">
    <source>
        <dbReference type="SAM" id="MobiDB-lite"/>
    </source>
</evidence>
<keyword evidence="2" id="KW-0732">Signal</keyword>
<proteinExistence type="predicted"/>
<dbReference type="EMBL" id="JAQQPM010000008">
    <property type="protein sequence ID" value="KAK2074333.1"/>
    <property type="molecule type" value="Genomic_DNA"/>
</dbReference>
<keyword evidence="4" id="KW-1185">Reference proteome</keyword>